<evidence type="ECO:0000256" key="4">
    <source>
        <dbReference type="ARBA" id="ARBA00022824"/>
    </source>
</evidence>
<keyword evidence="3 10" id="KW-0812">Transmembrane</keyword>
<dbReference type="InterPro" id="IPR001623">
    <property type="entry name" value="DnaJ_domain"/>
</dbReference>
<feature type="compositionally biased region" description="Acidic residues" evidence="9">
    <location>
        <begin position="707"/>
        <end position="719"/>
    </location>
</feature>
<dbReference type="Pfam" id="PF02889">
    <property type="entry name" value="Sec63"/>
    <property type="match status" value="1"/>
</dbReference>
<keyword evidence="5" id="KW-0653">Protein transport</keyword>
<sequence length="719" mass="83009">MSQFRDTFTKDSKKEPLLSYDDSAFIFFAGTVLICVLIPCTYIYIKNLINKIFNNDYYNLKKSKNNSVYRSCACSLCKEKQEKGNKSTTIWDKIGYTKIIQFFLLIIFWGLLVILVKEMLNTKPMQTFDPFEILEVNVGASVGEIKKAYRLKSLKYHPDKNPNDTSAAAKFILITKAYQALTDEISKENYEKYGNPDGPGMMKVGIGLPKLLIDEKYQLLILSIFFLIFLVFIPATFIMYYQKQKQYGPNGVKIETLQYLTYTINENSRAKAYPEMLAATAESRDIEFREEDNKYIKKMIEELVEPKKRTFKVPIIIKNYFLILAHMQRRYDLLSEDLKNDLEQILKFSLLITHSMIEISILRDWFLTAQSALTFRRCLIQAFDIRSSSLLQIPHFDENTIKHVHKGKFAVKDILEFVHQNHESRKGLAEMNDNQILDVKSFCNVVPDIKMTAEILVEDETHIVKGDVASIYIHIERTNLQEQEAAGYIHAPFFPQPKFEEWWIIATYKGDDRILKYAHVKNCEKKIEEKLQFMVDRVGNLSVSIFLLSDCYFGCDKKLDLPFRAYSSSEIKREIFVHPEDIELDNEPTLFQQMLGDIGGGGDSSDEEEDDDDIHEKNKKKTSPPNNNSGKNNSNNSNNNNHNNSNSNSNNNSSNNNTNNRNTNTNKSNNNNNNNDNNNDKNKNYYKSNNKGKMSQNNTPSDHENYIPEDDSVDDSDDG</sequence>
<gene>
    <name evidence="12" type="primary">SEC63</name>
    <name evidence="12" type="ORF">PMLGA01_140021300</name>
</gene>
<dbReference type="CDD" id="cd06257">
    <property type="entry name" value="DnaJ"/>
    <property type="match status" value="1"/>
</dbReference>
<comment type="subcellular location">
    <subcellularLocation>
        <location evidence="1">Endoplasmic reticulum membrane</location>
        <topology evidence="1">Multi-pass membrane protein</topology>
    </subcellularLocation>
</comment>
<organism evidence="12 13">
    <name type="scientific">Plasmodium malariae</name>
    <dbReference type="NCBI Taxonomy" id="5858"/>
    <lineage>
        <taxon>Eukaryota</taxon>
        <taxon>Sar</taxon>
        <taxon>Alveolata</taxon>
        <taxon>Apicomplexa</taxon>
        <taxon>Aconoidasida</taxon>
        <taxon>Haemosporida</taxon>
        <taxon>Plasmodiidae</taxon>
        <taxon>Plasmodium</taxon>
        <taxon>Plasmodium (Plasmodium)</taxon>
    </lineage>
</organism>
<evidence type="ECO:0000256" key="10">
    <source>
        <dbReference type="SAM" id="Phobius"/>
    </source>
</evidence>
<feature type="transmembrane region" description="Helical" evidence="10">
    <location>
        <begin position="219"/>
        <end position="241"/>
    </location>
</feature>
<feature type="region of interest" description="Disordered" evidence="9">
    <location>
        <begin position="593"/>
        <end position="719"/>
    </location>
</feature>
<dbReference type="InterPro" id="IPR018253">
    <property type="entry name" value="DnaJ_domain_CS"/>
</dbReference>
<dbReference type="PROSITE" id="PS50076">
    <property type="entry name" value="DNAJ_2"/>
    <property type="match status" value="1"/>
</dbReference>
<dbReference type="GO" id="GO:0003723">
    <property type="term" value="F:RNA binding"/>
    <property type="evidence" value="ECO:0007669"/>
    <property type="project" value="TreeGrafter"/>
</dbReference>
<dbReference type="AlphaFoldDB" id="A0A1C3L2K8"/>
<keyword evidence="2" id="KW-0813">Transport</keyword>
<feature type="transmembrane region" description="Helical" evidence="10">
    <location>
        <begin position="99"/>
        <end position="116"/>
    </location>
</feature>
<evidence type="ECO:0000256" key="5">
    <source>
        <dbReference type="ARBA" id="ARBA00022927"/>
    </source>
</evidence>
<evidence type="ECO:0000256" key="6">
    <source>
        <dbReference type="ARBA" id="ARBA00022989"/>
    </source>
</evidence>
<dbReference type="EMBL" id="LT594502">
    <property type="protein sequence ID" value="SBT80719.1"/>
    <property type="molecule type" value="Genomic_DNA"/>
</dbReference>
<evidence type="ECO:0000256" key="9">
    <source>
        <dbReference type="SAM" id="MobiDB-lite"/>
    </source>
</evidence>
<evidence type="ECO:0000259" key="11">
    <source>
        <dbReference type="PROSITE" id="PS50076"/>
    </source>
</evidence>
<name>A0A1C3L2K8_PLAMA</name>
<dbReference type="Gene3D" id="2.60.40.150">
    <property type="entry name" value="C2 domain"/>
    <property type="match status" value="1"/>
</dbReference>
<dbReference type="GO" id="GO:0031207">
    <property type="term" value="C:Sec62/Sec63 complex"/>
    <property type="evidence" value="ECO:0007669"/>
    <property type="project" value="TreeGrafter"/>
</dbReference>
<accession>A0A1C3L2K8</accession>
<dbReference type="VEuPathDB" id="PlasmoDB:PmUG01_14035500"/>
<evidence type="ECO:0000256" key="8">
    <source>
        <dbReference type="ARBA" id="ARBA00023186"/>
    </source>
</evidence>
<dbReference type="PANTHER" id="PTHR24075:SF0">
    <property type="entry name" value="TRANSLOCATION PROTEIN SEC63 HOMOLOG"/>
    <property type="match status" value="1"/>
</dbReference>
<keyword evidence="7 10" id="KW-0472">Membrane</keyword>
<dbReference type="Gene3D" id="1.10.150.20">
    <property type="entry name" value="5' to 3' exonuclease, C-terminal subdomain"/>
    <property type="match status" value="1"/>
</dbReference>
<evidence type="ECO:0000313" key="13">
    <source>
        <dbReference type="Proteomes" id="UP000219799"/>
    </source>
</evidence>
<keyword evidence="4" id="KW-0256">Endoplasmic reticulum</keyword>
<dbReference type="Proteomes" id="UP000219799">
    <property type="component" value="Chromosome 14"/>
</dbReference>
<evidence type="ECO:0000256" key="2">
    <source>
        <dbReference type="ARBA" id="ARBA00022448"/>
    </source>
</evidence>
<dbReference type="PROSITE" id="PS00636">
    <property type="entry name" value="DNAJ_1"/>
    <property type="match status" value="1"/>
</dbReference>
<dbReference type="SUPFAM" id="SSF158702">
    <property type="entry name" value="Sec63 N-terminal domain-like"/>
    <property type="match status" value="1"/>
</dbReference>
<dbReference type="InterPro" id="IPR036869">
    <property type="entry name" value="J_dom_sf"/>
</dbReference>
<dbReference type="GO" id="GO:0008320">
    <property type="term" value="F:protein transmembrane transporter activity"/>
    <property type="evidence" value="ECO:0007669"/>
    <property type="project" value="TreeGrafter"/>
</dbReference>
<evidence type="ECO:0000256" key="7">
    <source>
        <dbReference type="ARBA" id="ARBA00023136"/>
    </source>
</evidence>
<dbReference type="SUPFAM" id="SSF81296">
    <property type="entry name" value="E set domains"/>
    <property type="match status" value="1"/>
</dbReference>
<reference evidence="12 13" key="1">
    <citation type="submission" date="2016-06" db="EMBL/GenBank/DDBJ databases">
        <authorList>
            <consortium name="Pathogen Informatics"/>
        </authorList>
    </citation>
    <scope>NUCLEOTIDE SEQUENCE [LARGE SCALE GENOMIC DNA]</scope>
    <source>
        <strain evidence="12">PmlGA01</strain>
    </source>
</reference>
<feature type="domain" description="J" evidence="11">
    <location>
        <begin position="129"/>
        <end position="194"/>
    </location>
</feature>
<keyword evidence="8" id="KW-0143">Chaperone</keyword>
<dbReference type="PANTHER" id="PTHR24075">
    <property type="entry name" value="SEC63 DOMAIN-CONTAINING"/>
    <property type="match status" value="1"/>
</dbReference>
<feature type="compositionally biased region" description="Acidic residues" evidence="9">
    <location>
        <begin position="604"/>
        <end position="613"/>
    </location>
</feature>
<dbReference type="SUPFAM" id="SSF46565">
    <property type="entry name" value="Chaperone J-domain"/>
    <property type="match status" value="1"/>
</dbReference>
<dbReference type="Gene3D" id="1.10.3380.10">
    <property type="entry name" value="Sec63 N-terminal domain-like domain"/>
    <property type="match status" value="1"/>
</dbReference>
<feature type="compositionally biased region" description="Low complexity" evidence="9">
    <location>
        <begin position="623"/>
        <end position="677"/>
    </location>
</feature>
<evidence type="ECO:0000313" key="12">
    <source>
        <dbReference type="EMBL" id="SBT80719.1"/>
    </source>
</evidence>
<protein>
    <submittedName>
        <fullName evidence="12">Translocation protein SEC63, putative</fullName>
    </submittedName>
</protein>
<dbReference type="FunFam" id="1.10.287.110:FF:000077">
    <property type="entry name" value="Translocation protein SEC63"/>
    <property type="match status" value="1"/>
</dbReference>
<dbReference type="Pfam" id="PF00226">
    <property type="entry name" value="DnaJ"/>
    <property type="match status" value="1"/>
</dbReference>
<feature type="transmembrane region" description="Helical" evidence="10">
    <location>
        <begin position="24"/>
        <end position="45"/>
    </location>
</feature>
<proteinExistence type="predicted"/>
<keyword evidence="6 10" id="KW-1133">Transmembrane helix</keyword>
<evidence type="ECO:0000256" key="1">
    <source>
        <dbReference type="ARBA" id="ARBA00004477"/>
    </source>
</evidence>
<dbReference type="SMART" id="SM00271">
    <property type="entry name" value="DnaJ"/>
    <property type="match status" value="1"/>
</dbReference>
<dbReference type="InterPro" id="IPR014756">
    <property type="entry name" value="Ig_E-set"/>
</dbReference>
<dbReference type="GO" id="GO:0006620">
    <property type="term" value="P:post-translational protein targeting to endoplasmic reticulum membrane"/>
    <property type="evidence" value="ECO:0007669"/>
    <property type="project" value="TreeGrafter"/>
</dbReference>
<dbReference type="InterPro" id="IPR035892">
    <property type="entry name" value="C2_domain_sf"/>
</dbReference>
<dbReference type="Gene3D" id="1.10.287.110">
    <property type="entry name" value="DnaJ domain"/>
    <property type="match status" value="1"/>
</dbReference>
<dbReference type="PRINTS" id="PR00625">
    <property type="entry name" value="JDOMAIN"/>
</dbReference>
<dbReference type="SMART" id="SM00973">
    <property type="entry name" value="Sec63"/>
    <property type="match status" value="1"/>
</dbReference>
<evidence type="ECO:0000256" key="3">
    <source>
        <dbReference type="ARBA" id="ARBA00022692"/>
    </source>
</evidence>
<dbReference type="InterPro" id="IPR004179">
    <property type="entry name" value="Sec63-dom"/>
</dbReference>
<dbReference type="GO" id="GO:0006614">
    <property type="term" value="P:SRP-dependent cotranslational protein targeting to membrane"/>
    <property type="evidence" value="ECO:0007669"/>
    <property type="project" value="TreeGrafter"/>
</dbReference>